<proteinExistence type="predicted"/>
<evidence type="ECO:0000313" key="2">
    <source>
        <dbReference type="EMBL" id="MBE9116153.1"/>
    </source>
</evidence>
<dbReference type="AlphaFoldDB" id="A0A8J7DW68"/>
<dbReference type="SUPFAM" id="SSF47090">
    <property type="entry name" value="PGBD-like"/>
    <property type="match status" value="1"/>
</dbReference>
<reference evidence="2" key="1">
    <citation type="submission" date="2020-10" db="EMBL/GenBank/DDBJ databases">
        <authorList>
            <person name="Castelo-Branco R."/>
            <person name="Eusebio N."/>
            <person name="Adriana R."/>
            <person name="Vieira A."/>
            <person name="Brugerolle De Fraissinette N."/>
            <person name="Rezende De Castro R."/>
            <person name="Schneider M.P."/>
            <person name="Vasconcelos V."/>
            <person name="Leao P.N."/>
        </authorList>
    </citation>
    <scope>NUCLEOTIDE SEQUENCE</scope>
    <source>
        <strain evidence="2">LEGE 07157</strain>
    </source>
</reference>
<feature type="domain" description="Peptidoglycan binding-like" evidence="1">
    <location>
        <begin position="147"/>
        <end position="202"/>
    </location>
</feature>
<dbReference type="Gene3D" id="1.10.101.10">
    <property type="entry name" value="PGBD-like superfamily/PGBD"/>
    <property type="match status" value="1"/>
</dbReference>
<accession>A0A8J7DW68</accession>
<evidence type="ECO:0000259" key="1">
    <source>
        <dbReference type="Pfam" id="PF01471"/>
    </source>
</evidence>
<dbReference type="EMBL" id="JADEWZ010000012">
    <property type="protein sequence ID" value="MBE9116153.1"/>
    <property type="molecule type" value="Genomic_DNA"/>
</dbReference>
<gene>
    <name evidence="2" type="ORF">IQ249_09625</name>
</gene>
<comment type="caution">
    <text evidence="2">The sequence shown here is derived from an EMBL/GenBank/DDBJ whole genome shotgun (WGS) entry which is preliminary data.</text>
</comment>
<dbReference type="InterPro" id="IPR002477">
    <property type="entry name" value="Peptidoglycan-bd-like"/>
</dbReference>
<name>A0A8J7DW68_9CYAN</name>
<dbReference type="InterPro" id="IPR036365">
    <property type="entry name" value="PGBD-like_sf"/>
</dbReference>
<dbReference type="Pfam" id="PF01471">
    <property type="entry name" value="PG_binding_1"/>
    <property type="match status" value="1"/>
</dbReference>
<protein>
    <submittedName>
        <fullName evidence="2">Peptidoglycan-binding protein</fullName>
    </submittedName>
</protein>
<dbReference type="InterPro" id="IPR036366">
    <property type="entry name" value="PGBDSf"/>
</dbReference>
<dbReference type="Proteomes" id="UP000654482">
    <property type="component" value="Unassembled WGS sequence"/>
</dbReference>
<sequence>MTLIYPKYQEEIMEGLGYTQSYASYEETMGIEYELPEIALKMPNSTGLTLLGVGVLLAALSGTNPAFALRVKTNGSCLNARTGPGTHYPSQLCVRNGATLLPVVKRSGSWLKLSSGRWIYGPWTTTGGAGKGTGGTALIRPGSRNAKARAIQNQLIAKGYSVGPTGADGVYGNKTTYAVRRFQAKNGLLVDGIAGPKTLRALGLSI</sequence>
<evidence type="ECO:0000313" key="3">
    <source>
        <dbReference type="Proteomes" id="UP000654482"/>
    </source>
</evidence>
<keyword evidence="3" id="KW-1185">Reference proteome</keyword>
<organism evidence="2 3">
    <name type="scientific">Lusitaniella coriacea LEGE 07157</name>
    <dbReference type="NCBI Taxonomy" id="945747"/>
    <lineage>
        <taxon>Bacteria</taxon>
        <taxon>Bacillati</taxon>
        <taxon>Cyanobacteriota</taxon>
        <taxon>Cyanophyceae</taxon>
        <taxon>Spirulinales</taxon>
        <taxon>Lusitaniellaceae</taxon>
        <taxon>Lusitaniella</taxon>
    </lineage>
</organism>